<evidence type="ECO:0000256" key="2">
    <source>
        <dbReference type="ARBA" id="ARBA00022670"/>
    </source>
</evidence>
<evidence type="ECO:0000256" key="3">
    <source>
        <dbReference type="ARBA" id="ARBA00022692"/>
    </source>
</evidence>
<evidence type="ECO:0000256" key="7">
    <source>
        <dbReference type="ARBA" id="ARBA00023136"/>
    </source>
</evidence>
<dbReference type="InterPro" id="IPR022764">
    <property type="entry name" value="Peptidase_S54_rhomboid_dom"/>
</dbReference>
<feature type="domain" description="Peptidase S54 rhomboid" evidence="9">
    <location>
        <begin position="59"/>
        <end position="194"/>
    </location>
</feature>
<proteinExistence type="predicted"/>
<feature type="transmembrane region" description="Helical" evidence="8">
    <location>
        <begin position="181"/>
        <end position="199"/>
    </location>
</feature>
<evidence type="ECO:0000256" key="6">
    <source>
        <dbReference type="ARBA" id="ARBA00022989"/>
    </source>
</evidence>
<dbReference type="GO" id="GO:0006508">
    <property type="term" value="P:proteolysis"/>
    <property type="evidence" value="ECO:0007669"/>
    <property type="project" value="UniProtKB-KW"/>
</dbReference>
<feature type="transmembrane region" description="Helical" evidence="8">
    <location>
        <begin position="20"/>
        <end position="42"/>
    </location>
</feature>
<comment type="subcellular location">
    <subcellularLocation>
        <location evidence="1">Membrane</location>
        <topology evidence="1">Multi-pass membrane protein</topology>
    </subcellularLocation>
</comment>
<dbReference type="PANTHER" id="PTHR22936">
    <property type="entry name" value="RHOMBOID-RELATED"/>
    <property type="match status" value="1"/>
</dbReference>
<dbReference type="GO" id="GO:0004252">
    <property type="term" value="F:serine-type endopeptidase activity"/>
    <property type="evidence" value="ECO:0007669"/>
    <property type="project" value="InterPro"/>
</dbReference>
<evidence type="ECO:0000256" key="8">
    <source>
        <dbReference type="SAM" id="Phobius"/>
    </source>
</evidence>
<keyword evidence="7 8" id="KW-0472">Membrane</keyword>
<dbReference type="InterPro" id="IPR035952">
    <property type="entry name" value="Rhomboid-like_sf"/>
</dbReference>
<keyword evidence="11" id="KW-1185">Reference proteome</keyword>
<evidence type="ECO:0000256" key="4">
    <source>
        <dbReference type="ARBA" id="ARBA00022801"/>
    </source>
</evidence>
<keyword evidence="2 10" id="KW-0645">Protease</keyword>
<keyword evidence="6 8" id="KW-1133">Transmembrane helix</keyword>
<dbReference type="Pfam" id="PF01694">
    <property type="entry name" value="Rhomboid"/>
    <property type="match status" value="1"/>
</dbReference>
<dbReference type="AlphaFoldDB" id="A0A7L6N695"/>
<evidence type="ECO:0000313" key="10">
    <source>
        <dbReference type="EMBL" id="QLY40787.1"/>
    </source>
</evidence>
<sequence>MYTSLLDKFKIYYKKYPVSLILLILNTIMLFVVIFTGGFSLINLIRWGGLLPSKINQDQEYFRLFTSMFLHGSIIHFLANSYFLYQLGSSLETMLGKFKYSILYLLSGLGGSLLVWLFGAENTVTIGASGALFGVLGALLLLTYVKSSWFNPYSIRSIRSLVFINLIFTLLMPNISVLGHLGGFITGFAIMRLLLFKNMDHPMFYKKKTYQDPNIIDHDDISDDDIYIH</sequence>
<feature type="transmembrane region" description="Helical" evidence="8">
    <location>
        <begin position="62"/>
        <end position="85"/>
    </location>
</feature>
<evidence type="ECO:0000256" key="5">
    <source>
        <dbReference type="ARBA" id="ARBA00022825"/>
    </source>
</evidence>
<gene>
    <name evidence="10" type="ORF">HF295_07940</name>
</gene>
<keyword evidence="4" id="KW-0378">Hydrolase</keyword>
<dbReference type="Gene3D" id="1.20.1540.10">
    <property type="entry name" value="Rhomboid-like"/>
    <property type="match status" value="1"/>
</dbReference>
<keyword evidence="5" id="KW-0720">Serine protease</keyword>
<dbReference type="InterPro" id="IPR002610">
    <property type="entry name" value="Peptidase_S54_rhomboid-like"/>
</dbReference>
<evidence type="ECO:0000313" key="11">
    <source>
        <dbReference type="Proteomes" id="UP000512167"/>
    </source>
</evidence>
<protein>
    <submittedName>
        <fullName evidence="10">Rhomboid family intramembrane serine protease</fullName>
    </submittedName>
</protein>
<evidence type="ECO:0000256" key="1">
    <source>
        <dbReference type="ARBA" id="ARBA00004141"/>
    </source>
</evidence>
<feature type="transmembrane region" description="Helical" evidence="8">
    <location>
        <begin position="124"/>
        <end position="145"/>
    </location>
</feature>
<name>A0A7L6N695_9MOLU</name>
<dbReference type="SUPFAM" id="SSF144091">
    <property type="entry name" value="Rhomboid-like"/>
    <property type="match status" value="1"/>
</dbReference>
<dbReference type="GO" id="GO:0016020">
    <property type="term" value="C:membrane"/>
    <property type="evidence" value="ECO:0007669"/>
    <property type="project" value="UniProtKB-SubCell"/>
</dbReference>
<dbReference type="EMBL" id="CP051151">
    <property type="protein sequence ID" value="QLY40787.1"/>
    <property type="molecule type" value="Genomic_DNA"/>
</dbReference>
<evidence type="ECO:0000259" key="9">
    <source>
        <dbReference type="Pfam" id="PF01694"/>
    </source>
</evidence>
<accession>A0A7L6N695</accession>
<organism evidence="10 11">
    <name type="scientific">Hujiaoplasma nucleasis</name>
    <dbReference type="NCBI Taxonomy" id="2725268"/>
    <lineage>
        <taxon>Bacteria</taxon>
        <taxon>Bacillati</taxon>
        <taxon>Mycoplasmatota</taxon>
        <taxon>Mollicutes</taxon>
        <taxon>Candidatus Izemoplasmatales</taxon>
        <taxon>Hujiaoplasmataceae</taxon>
        <taxon>Hujiaoplasma</taxon>
    </lineage>
</organism>
<reference evidence="10 11" key="1">
    <citation type="submission" date="2020-04" db="EMBL/GenBank/DDBJ databases">
        <authorList>
            <person name="Zheng R.K."/>
            <person name="Sun C.M."/>
        </authorList>
    </citation>
    <scope>NUCLEOTIDE SEQUENCE [LARGE SCALE GENOMIC DNA]</scope>
    <source>
        <strain evidence="11">zrk29</strain>
    </source>
</reference>
<dbReference type="KEGG" id="tbk:HF295_07940"/>
<keyword evidence="3 8" id="KW-0812">Transmembrane</keyword>
<dbReference type="Proteomes" id="UP000512167">
    <property type="component" value="Chromosome"/>
</dbReference>
<feature type="transmembrane region" description="Helical" evidence="8">
    <location>
        <begin position="97"/>
        <end position="118"/>
    </location>
</feature>
<dbReference type="RefSeq" id="WP_312031635.1">
    <property type="nucleotide sequence ID" value="NZ_CP051151.1"/>
</dbReference>
<dbReference type="PANTHER" id="PTHR22936:SF69">
    <property type="entry name" value="RHOMBOID-LIKE PROTEIN"/>
    <property type="match status" value="1"/>
</dbReference>